<feature type="domain" description="Transcription factor spt8 beta-propeller" evidence="2">
    <location>
        <begin position="36"/>
        <end position="113"/>
    </location>
</feature>
<dbReference type="InterPro" id="IPR015943">
    <property type="entry name" value="WD40/YVTN_repeat-like_dom_sf"/>
</dbReference>
<proteinExistence type="predicted"/>
<feature type="repeat" description="WD" evidence="1">
    <location>
        <begin position="216"/>
        <end position="257"/>
    </location>
</feature>
<dbReference type="SUPFAM" id="SSF50978">
    <property type="entry name" value="WD40 repeat-like"/>
    <property type="match status" value="1"/>
</dbReference>
<dbReference type="OrthoDB" id="10260946at2759"/>
<protein>
    <submittedName>
        <fullName evidence="3">WD40 repeat-like protein</fullName>
    </submittedName>
</protein>
<dbReference type="InterPro" id="IPR036322">
    <property type="entry name" value="WD40_repeat_dom_sf"/>
</dbReference>
<dbReference type="STRING" id="1754191.A0A1Y1VI67"/>
<organism evidence="3 4">
    <name type="scientific">Piromyces finnis</name>
    <dbReference type="NCBI Taxonomy" id="1754191"/>
    <lineage>
        <taxon>Eukaryota</taxon>
        <taxon>Fungi</taxon>
        <taxon>Fungi incertae sedis</taxon>
        <taxon>Chytridiomycota</taxon>
        <taxon>Chytridiomycota incertae sedis</taxon>
        <taxon>Neocallimastigomycetes</taxon>
        <taxon>Neocallimastigales</taxon>
        <taxon>Neocallimastigaceae</taxon>
        <taxon>Piromyces</taxon>
    </lineage>
</organism>
<evidence type="ECO:0000256" key="1">
    <source>
        <dbReference type="PROSITE-ProRule" id="PRU00221"/>
    </source>
</evidence>
<feature type="domain" description="Transcription factor spt8 beta-propeller" evidence="2">
    <location>
        <begin position="164"/>
        <end position="272"/>
    </location>
</feature>
<feature type="domain" description="Transcription factor spt8 beta-propeller" evidence="2">
    <location>
        <begin position="292"/>
        <end position="468"/>
    </location>
</feature>
<dbReference type="Proteomes" id="UP000193719">
    <property type="component" value="Unassembled WGS sequence"/>
</dbReference>
<dbReference type="Pfam" id="PF23798">
    <property type="entry name" value="Beta-prop_SPT8"/>
    <property type="match status" value="3"/>
</dbReference>
<gene>
    <name evidence="3" type="ORF">BCR36DRAFT_580505</name>
</gene>
<name>A0A1Y1VI67_9FUNG</name>
<dbReference type="PANTHER" id="PTHR19879:SF1">
    <property type="entry name" value="CANNONBALL-RELATED"/>
    <property type="match status" value="1"/>
</dbReference>
<reference evidence="3 4" key="2">
    <citation type="submission" date="2016-08" db="EMBL/GenBank/DDBJ databases">
        <title>Pervasive Adenine N6-methylation of Active Genes in Fungi.</title>
        <authorList>
            <consortium name="DOE Joint Genome Institute"/>
            <person name="Mondo S.J."/>
            <person name="Dannebaum R.O."/>
            <person name="Kuo R.C."/>
            <person name="Labutti K."/>
            <person name="Haridas S."/>
            <person name="Kuo A."/>
            <person name="Salamov A."/>
            <person name="Ahrendt S.R."/>
            <person name="Lipzen A."/>
            <person name="Sullivan W."/>
            <person name="Andreopoulos W.B."/>
            <person name="Clum A."/>
            <person name="Lindquist E."/>
            <person name="Daum C."/>
            <person name="Ramamoorthy G.K."/>
            <person name="Gryganskyi A."/>
            <person name="Culley D."/>
            <person name="Magnuson J.K."/>
            <person name="James T.Y."/>
            <person name="O'Malley M.A."/>
            <person name="Stajich J.E."/>
            <person name="Spatafora J.W."/>
            <person name="Visel A."/>
            <person name="Grigoriev I.V."/>
        </authorList>
    </citation>
    <scope>NUCLEOTIDE SEQUENCE [LARGE SCALE GENOMIC DNA]</scope>
    <source>
        <strain evidence="4">finn</strain>
    </source>
</reference>
<dbReference type="EMBL" id="MCFH01000006">
    <property type="protein sequence ID" value="ORX57084.1"/>
    <property type="molecule type" value="Genomic_DNA"/>
</dbReference>
<sequence>MEVDESDSDVEDLELKQYIDEIYQSRVGDYTKCKTYDIVPNTVASHPSGISSVAATKHMRWLYTGGEDGEIRKYDFINSINGQSLLTQVQKHYYVESVTQNAVFVSSWENDEYVPEEDDYLLEKYGKKKVALKGDETKKDDKTGSPPVKLSKKELKIEQEFNNEMQNQTEYLYRRKSPVYSLDIHSQAIFGLSGFKSGTINLWTLRHDEGTCHHSFREHTGIVSCLKLSADEKSFASGSWDKTVKIWDLNNGETIHTYTEHKTQISSLAYQPKNIAENDPVTDSPIFMRPTEDSLLLTTSADGKTYLWDKRSSTPARSLVLNDNKTPPWALSSCWSADGSIVYIGRRNSTVDEWDVKEGKLIRQLSLPKGSGPVYNVKCLPNSKQIICASNDNIRMWNLMENETVLDKEHILSNKLGVPQVSFIIIPGHHGGMISEIYIDPTCRFMITSSGNRGWEEKTTNICLFYTIKPIKN</sequence>
<evidence type="ECO:0000313" key="4">
    <source>
        <dbReference type="Proteomes" id="UP000193719"/>
    </source>
</evidence>
<dbReference type="PROSITE" id="PS50082">
    <property type="entry name" value="WD_REPEATS_2"/>
    <property type="match status" value="2"/>
</dbReference>
<dbReference type="AlphaFoldDB" id="A0A1Y1VI67"/>
<comment type="caution">
    <text evidence="3">The sequence shown here is derived from an EMBL/GenBank/DDBJ whole genome shotgun (WGS) entry which is preliminary data.</text>
</comment>
<reference evidence="3 4" key="1">
    <citation type="submission" date="2016-08" db="EMBL/GenBank/DDBJ databases">
        <title>Genomes of anaerobic fungi encode conserved fungal cellulosomes for biomass hydrolysis.</title>
        <authorList>
            <consortium name="DOE Joint Genome Institute"/>
            <person name="Haitjema C.H."/>
            <person name="Gilmore S.P."/>
            <person name="Henske J.K."/>
            <person name="Solomon K.V."/>
            <person name="De Groot R."/>
            <person name="Kuo A."/>
            <person name="Mondo S.J."/>
            <person name="Salamov A.A."/>
            <person name="Labutti K."/>
            <person name="Zhao Z."/>
            <person name="Chiniquy J."/>
            <person name="Barry K."/>
            <person name="Brewer H.M."/>
            <person name="Purvine S.O."/>
            <person name="Wright A.T."/>
            <person name="Boxma B."/>
            <person name="Van Alen T."/>
            <person name="Hackstein J.H."/>
            <person name="Baker S.E."/>
            <person name="Grigoriev I.V."/>
            <person name="O'Malley M.A."/>
        </authorList>
    </citation>
    <scope>NUCLEOTIDE SEQUENCE [LARGE SCALE GENOMIC DNA]</scope>
    <source>
        <strain evidence="4">finn</strain>
    </source>
</reference>
<dbReference type="SMART" id="SM00320">
    <property type="entry name" value="WD40"/>
    <property type="match status" value="6"/>
</dbReference>
<dbReference type="PANTHER" id="PTHR19879">
    <property type="entry name" value="TRANSCRIPTION INITIATION FACTOR TFIID"/>
    <property type="match status" value="1"/>
</dbReference>
<dbReference type="GO" id="GO:1900237">
    <property type="term" value="P:positive regulation of induction of conjugation with cellular fusion"/>
    <property type="evidence" value="ECO:0007669"/>
    <property type="project" value="EnsemblFungi"/>
</dbReference>
<dbReference type="InterPro" id="IPR001680">
    <property type="entry name" value="WD40_rpt"/>
</dbReference>
<dbReference type="GO" id="GO:0000124">
    <property type="term" value="C:SAGA complex"/>
    <property type="evidence" value="ECO:0007669"/>
    <property type="project" value="EnsemblFungi"/>
</dbReference>
<keyword evidence="1" id="KW-0853">WD repeat</keyword>
<dbReference type="InterPro" id="IPR057544">
    <property type="entry name" value="Beta-prop_SPT8"/>
</dbReference>
<evidence type="ECO:0000313" key="3">
    <source>
        <dbReference type="EMBL" id="ORX57084.1"/>
    </source>
</evidence>
<dbReference type="Gene3D" id="2.130.10.10">
    <property type="entry name" value="YVTN repeat-like/Quinoprotein amine dehydrogenase"/>
    <property type="match status" value="2"/>
</dbReference>
<evidence type="ECO:0000259" key="2">
    <source>
        <dbReference type="Pfam" id="PF23798"/>
    </source>
</evidence>
<dbReference type="PROSITE" id="PS50294">
    <property type="entry name" value="WD_REPEATS_REGION"/>
    <property type="match status" value="1"/>
</dbReference>
<feature type="repeat" description="WD" evidence="1">
    <location>
        <begin position="43"/>
        <end position="75"/>
    </location>
</feature>
<keyword evidence="4" id="KW-1185">Reference proteome</keyword>
<accession>A0A1Y1VI67</accession>